<sequence>MIADRTKMTRNIPDEIPEEFWKIIESLRTSKNSFSQVFDSLDETEIIRFAWNYEESALQMKMYFESTYEFSEDSVDEFCFWIVSQGEEYYRQLWEKCEFQIVTNMNSELQYQADPGFYSAACDAFYQRTGEEVPEKNDDLFY</sequence>
<evidence type="ECO:0000313" key="1">
    <source>
        <dbReference type="EMBL" id="VAW68292.1"/>
    </source>
</evidence>
<reference evidence="1" key="1">
    <citation type="submission" date="2018-06" db="EMBL/GenBank/DDBJ databases">
        <authorList>
            <person name="Zhirakovskaya E."/>
        </authorList>
    </citation>
    <scope>NUCLEOTIDE SEQUENCE</scope>
</reference>
<accession>A0A3B0XYR9</accession>
<evidence type="ECO:0008006" key="2">
    <source>
        <dbReference type="Google" id="ProtNLM"/>
    </source>
</evidence>
<organism evidence="1">
    <name type="scientific">hydrothermal vent metagenome</name>
    <dbReference type="NCBI Taxonomy" id="652676"/>
    <lineage>
        <taxon>unclassified sequences</taxon>
        <taxon>metagenomes</taxon>
        <taxon>ecological metagenomes</taxon>
    </lineage>
</organism>
<proteinExistence type="predicted"/>
<dbReference type="EMBL" id="UOFI01000122">
    <property type="protein sequence ID" value="VAW68292.1"/>
    <property type="molecule type" value="Genomic_DNA"/>
</dbReference>
<name>A0A3B0XYR9_9ZZZZ</name>
<dbReference type="AlphaFoldDB" id="A0A3B0XYR9"/>
<protein>
    <recommendedName>
        <fullName evidence="2">DUF4240 domain-containing protein</fullName>
    </recommendedName>
</protein>
<gene>
    <name evidence="1" type="ORF">MNBD_GAMMA09-1691</name>
</gene>